<reference evidence="5 6" key="1">
    <citation type="submission" date="2016-11" db="EMBL/GenBank/DDBJ databases">
        <authorList>
            <person name="Jaros S."/>
            <person name="Januszkiewicz K."/>
            <person name="Wedrychowicz H."/>
        </authorList>
    </citation>
    <scope>NUCLEOTIDE SEQUENCE [LARGE SCALE GENOMIC DNA]</scope>
    <source>
        <strain evidence="5 6">DSM 44666</strain>
    </source>
</reference>
<dbReference type="InterPro" id="IPR036390">
    <property type="entry name" value="WH_DNA-bd_sf"/>
</dbReference>
<dbReference type="GO" id="GO:0003677">
    <property type="term" value="F:DNA binding"/>
    <property type="evidence" value="ECO:0007669"/>
    <property type="project" value="UniProtKB-KW"/>
</dbReference>
<evidence type="ECO:0000256" key="3">
    <source>
        <dbReference type="ARBA" id="ARBA00023163"/>
    </source>
</evidence>
<keyword evidence="6" id="KW-1185">Reference proteome</keyword>
<evidence type="ECO:0000259" key="4">
    <source>
        <dbReference type="PROSITE" id="PS50949"/>
    </source>
</evidence>
<dbReference type="Pfam" id="PF00392">
    <property type="entry name" value="GntR"/>
    <property type="match status" value="1"/>
</dbReference>
<dbReference type="PANTHER" id="PTHR43537:SF24">
    <property type="entry name" value="GLUCONATE OPERON TRANSCRIPTIONAL REPRESSOR"/>
    <property type="match status" value="1"/>
</dbReference>
<dbReference type="InterPro" id="IPR036388">
    <property type="entry name" value="WH-like_DNA-bd_sf"/>
</dbReference>
<gene>
    <name evidence="5" type="ORF">SAMN05444392_1259</name>
</gene>
<dbReference type="InterPro" id="IPR011711">
    <property type="entry name" value="GntR_C"/>
</dbReference>
<sequence length="235" mass="27332">MLDKLRPQSIREMVFKKLRQDILRGIRKPGEKLIEGELANSLGVSRTPIREALHKLEQEGLIEVFPRKYSLVIGITNESLNEINLIRALLEPAAAKQAVDHLTDQQLQEMEELLNQSEYYFQTNDIKNLLRVHDAFHQMIITASKLPRIIQVLENMHDYIVRFRISFLSHPELVARSVREHRMIFEATKLRDAEKVEEIFKEHLFGISEYATVALEQNMNIMGELPDEGNDSLFE</sequence>
<dbReference type="Gene3D" id="1.20.120.530">
    <property type="entry name" value="GntR ligand-binding domain-like"/>
    <property type="match status" value="1"/>
</dbReference>
<dbReference type="OrthoDB" id="9781630at2"/>
<dbReference type="Pfam" id="PF07729">
    <property type="entry name" value="FCD"/>
    <property type="match status" value="1"/>
</dbReference>
<dbReference type="SMART" id="SM00895">
    <property type="entry name" value="FCD"/>
    <property type="match status" value="1"/>
</dbReference>
<dbReference type="InterPro" id="IPR000524">
    <property type="entry name" value="Tscrpt_reg_HTH_GntR"/>
</dbReference>
<dbReference type="PANTHER" id="PTHR43537">
    <property type="entry name" value="TRANSCRIPTIONAL REGULATOR, GNTR FAMILY"/>
    <property type="match status" value="1"/>
</dbReference>
<evidence type="ECO:0000256" key="1">
    <source>
        <dbReference type="ARBA" id="ARBA00023015"/>
    </source>
</evidence>
<dbReference type="SMART" id="SM00345">
    <property type="entry name" value="HTH_GNTR"/>
    <property type="match status" value="1"/>
</dbReference>
<name>A0A1M5BKV1_9BACL</name>
<dbReference type="PROSITE" id="PS50949">
    <property type="entry name" value="HTH_GNTR"/>
    <property type="match status" value="1"/>
</dbReference>
<dbReference type="CDD" id="cd07377">
    <property type="entry name" value="WHTH_GntR"/>
    <property type="match status" value="1"/>
</dbReference>
<dbReference type="AlphaFoldDB" id="A0A1M5BKV1"/>
<dbReference type="EMBL" id="FQVL01000025">
    <property type="protein sequence ID" value="SHF42887.1"/>
    <property type="molecule type" value="Genomic_DNA"/>
</dbReference>
<evidence type="ECO:0000256" key="2">
    <source>
        <dbReference type="ARBA" id="ARBA00023125"/>
    </source>
</evidence>
<dbReference type="RefSeq" id="WP_073158648.1">
    <property type="nucleotide sequence ID" value="NZ_FQVL01000025.1"/>
</dbReference>
<keyword evidence="1" id="KW-0805">Transcription regulation</keyword>
<protein>
    <submittedName>
        <fullName evidence="5">DNA-binding transcriptional regulator, GntR family</fullName>
    </submittedName>
</protein>
<dbReference type="Proteomes" id="UP000184476">
    <property type="component" value="Unassembled WGS sequence"/>
</dbReference>
<evidence type="ECO:0000313" key="6">
    <source>
        <dbReference type="Proteomes" id="UP000184476"/>
    </source>
</evidence>
<keyword evidence="2 5" id="KW-0238">DNA-binding</keyword>
<accession>A0A1M5BKV1</accession>
<proteinExistence type="predicted"/>
<feature type="domain" description="HTH gntR-type" evidence="4">
    <location>
        <begin position="8"/>
        <end position="75"/>
    </location>
</feature>
<dbReference type="SUPFAM" id="SSF48008">
    <property type="entry name" value="GntR ligand-binding domain-like"/>
    <property type="match status" value="1"/>
</dbReference>
<dbReference type="Gene3D" id="1.10.10.10">
    <property type="entry name" value="Winged helix-like DNA-binding domain superfamily/Winged helix DNA-binding domain"/>
    <property type="match status" value="1"/>
</dbReference>
<dbReference type="InterPro" id="IPR008920">
    <property type="entry name" value="TF_FadR/GntR_C"/>
</dbReference>
<dbReference type="SUPFAM" id="SSF46785">
    <property type="entry name" value="Winged helix' DNA-binding domain"/>
    <property type="match status" value="1"/>
</dbReference>
<dbReference type="STRING" id="112248.SAMN05444392_1259"/>
<keyword evidence="3" id="KW-0804">Transcription</keyword>
<evidence type="ECO:0000313" key="5">
    <source>
        <dbReference type="EMBL" id="SHF42887.1"/>
    </source>
</evidence>
<dbReference type="PRINTS" id="PR00035">
    <property type="entry name" value="HTHGNTR"/>
</dbReference>
<organism evidence="5 6">
    <name type="scientific">Seinonella peptonophila</name>
    <dbReference type="NCBI Taxonomy" id="112248"/>
    <lineage>
        <taxon>Bacteria</taxon>
        <taxon>Bacillati</taxon>
        <taxon>Bacillota</taxon>
        <taxon>Bacilli</taxon>
        <taxon>Bacillales</taxon>
        <taxon>Thermoactinomycetaceae</taxon>
        <taxon>Seinonella</taxon>
    </lineage>
</organism>
<dbReference type="GO" id="GO:0003700">
    <property type="term" value="F:DNA-binding transcription factor activity"/>
    <property type="evidence" value="ECO:0007669"/>
    <property type="project" value="InterPro"/>
</dbReference>